<gene>
    <name evidence="1" type="ORF">PACLA_8A012509</name>
</gene>
<name>A0A6S7GD43_PARCT</name>
<evidence type="ECO:0000313" key="1">
    <source>
        <dbReference type="EMBL" id="CAB3989083.1"/>
    </source>
</evidence>
<organism evidence="1 2">
    <name type="scientific">Paramuricea clavata</name>
    <name type="common">Red gorgonian</name>
    <name type="synonym">Violescent sea-whip</name>
    <dbReference type="NCBI Taxonomy" id="317549"/>
    <lineage>
        <taxon>Eukaryota</taxon>
        <taxon>Metazoa</taxon>
        <taxon>Cnidaria</taxon>
        <taxon>Anthozoa</taxon>
        <taxon>Octocorallia</taxon>
        <taxon>Malacalcyonacea</taxon>
        <taxon>Plexauridae</taxon>
        <taxon>Paramuricea</taxon>
    </lineage>
</organism>
<accession>A0A6S7GD43</accession>
<comment type="caution">
    <text evidence="1">The sequence shown here is derived from an EMBL/GenBank/DDBJ whole genome shotgun (WGS) entry which is preliminary data.</text>
</comment>
<proteinExistence type="predicted"/>
<dbReference type="AlphaFoldDB" id="A0A6S7GD43"/>
<dbReference type="Proteomes" id="UP001152795">
    <property type="component" value="Unassembled WGS sequence"/>
</dbReference>
<sequence length="125" mass="13629">MAIGLPQYASSTFNTCEDQSLPLMQSPPMRFMVNPDDVPLAHHNPIPVPLHWQDEVKAGLPRDVEMGVVEPVPVGESVGNTSFGKHATHKVPSTRRDLYPVIKRKPCLTAGTDTTAFPSTQTIAI</sequence>
<keyword evidence="2" id="KW-1185">Reference proteome</keyword>
<evidence type="ECO:0000313" key="2">
    <source>
        <dbReference type="Proteomes" id="UP001152795"/>
    </source>
</evidence>
<protein>
    <submittedName>
        <fullName evidence="1">Uncharacterized protein</fullName>
    </submittedName>
</protein>
<reference evidence="1" key="1">
    <citation type="submission" date="2020-04" db="EMBL/GenBank/DDBJ databases">
        <authorList>
            <person name="Alioto T."/>
            <person name="Alioto T."/>
            <person name="Gomez Garrido J."/>
        </authorList>
    </citation>
    <scope>NUCLEOTIDE SEQUENCE</scope>
    <source>
        <strain evidence="1">A484AB</strain>
    </source>
</reference>
<dbReference type="EMBL" id="CACRXK020001428">
    <property type="protein sequence ID" value="CAB3989083.1"/>
    <property type="molecule type" value="Genomic_DNA"/>
</dbReference>
<dbReference type="OrthoDB" id="6143012at2759"/>